<proteinExistence type="predicted"/>
<dbReference type="GO" id="GO:0034737">
    <property type="term" value="F:ergosterol O-acyltransferase activity"/>
    <property type="evidence" value="ECO:0007669"/>
    <property type="project" value="TreeGrafter"/>
</dbReference>
<keyword evidence="3" id="KW-0256">Endoplasmic reticulum</keyword>
<dbReference type="GO" id="GO:0008204">
    <property type="term" value="P:ergosterol metabolic process"/>
    <property type="evidence" value="ECO:0007669"/>
    <property type="project" value="TreeGrafter"/>
</dbReference>
<reference evidence="6" key="1">
    <citation type="journal article" date="2020" name="Stud. Mycol.">
        <title>101 Dothideomycetes genomes: a test case for predicting lifestyles and emergence of pathogens.</title>
        <authorList>
            <person name="Haridas S."/>
            <person name="Albert R."/>
            <person name="Binder M."/>
            <person name="Bloem J."/>
            <person name="Labutti K."/>
            <person name="Salamov A."/>
            <person name="Andreopoulos B."/>
            <person name="Baker S."/>
            <person name="Barry K."/>
            <person name="Bills G."/>
            <person name="Bluhm B."/>
            <person name="Cannon C."/>
            <person name="Castanera R."/>
            <person name="Culley D."/>
            <person name="Daum C."/>
            <person name="Ezra D."/>
            <person name="Gonzalez J."/>
            <person name="Henrissat B."/>
            <person name="Kuo A."/>
            <person name="Liang C."/>
            <person name="Lipzen A."/>
            <person name="Lutzoni F."/>
            <person name="Magnuson J."/>
            <person name="Mondo S."/>
            <person name="Nolan M."/>
            <person name="Ohm R."/>
            <person name="Pangilinan J."/>
            <person name="Park H.-J."/>
            <person name="Ramirez L."/>
            <person name="Alfaro M."/>
            <person name="Sun H."/>
            <person name="Tritt A."/>
            <person name="Yoshinaga Y."/>
            <person name="Zwiers L.-H."/>
            <person name="Turgeon B."/>
            <person name="Goodwin S."/>
            <person name="Spatafora J."/>
            <person name="Crous P."/>
            <person name="Grigoriev I."/>
        </authorList>
    </citation>
    <scope>NUCLEOTIDE SEQUENCE</scope>
    <source>
        <strain evidence="6">CBS 207.26</strain>
    </source>
</reference>
<feature type="transmembrane region" description="Helical" evidence="5">
    <location>
        <begin position="72"/>
        <end position="91"/>
    </location>
</feature>
<evidence type="ECO:0000256" key="3">
    <source>
        <dbReference type="ARBA" id="ARBA00022824"/>
    </source>
</evidence>
<keyword evidence="4" id="KW-0012">Acyltransferase</keyword>
<sequence length="181" mass="20447">MAIIELFTRVIKTEVTILDEESQGKCTTTDNGYPNNLTLANLVDWTCLPTLVYEIEYPRQERINWRYIAEKSAATFGVIWIMIIISEAYLYPVVIETVHQKEVGMALDQRWNFDRVKGSGRSFQSLYQSTQLLTFHSMTDSIRSSSLLPVDTEPALALLFSELEGSLNGTIGVVVLFAEVS</sequence>
<keyword evidence="2" id="KW-0808">Transferase</keyword>
<organism evidence="6 7">
    <name type="scientific">Zopfia rhizophila CBS 207.26</name>
    <dbReference type="NCBI Taxonomy" id="1314779"/>
    <lineage>
        <taxon>Eukaryota</taxon>
        <taxon>Fungi</taxon>
        <taxon>Dikarya</taxon>
        <taxon>Ascomycota</taxon>
        <taxon>Pezizomycotina</taxon>
        <taxon>Dothideomycetes</taxon>
        <taxon>Dothideomycetes incertae sedis</taxon>
        <taxon>Zopfiaceae</taxon>
        <taxon>Zopfia</taxon>
    </lineage>
</organism>
<dbReference type="EMBL" id="ML994640">
    <property type="protein sequence ID" value="KAF2183911.1"/>
    <property type="molecule type" value="Genomic_DNA"/>
</dbReference>
<keyword evidence="5" id="KW-0812">Transmembrane</keyword>
<evidence type="ECO:0000313" key="6">
    <source>
        <dbReference type="EMBL" id="KAF2183911.1"/>
    </source>
</evidence>
<comment type="subcellular location">
    <subcellularLocation>
        <location evidence="1">Endoplasmic reticulum membrane</location>
        <topology evidence="1">Multi-pass membrane protein</topology>
    </subcellularLocation>
</comment>
<evidence type="ECO:0000256" key="5">
    <source>
        <dbReference type="SAM" id="Phobius"/>
    </source>
</evidence>
<name>A0A6A6DW50_9PEZI</name>
<dbReference type="AlphaFoldDB" id="A0A6A6DW50"/>
<gene>
    <name evidence="6" type="ORF">K469DRAFT_751290</name>
</gene>
<dbReference type="PANTHER" id="PTHR10408:SF23">
    <property type="entry name" value="STEROL O-ACYLTRANSFERASE 1-RELATED"/>
    <property type="match status" value="1"/>
</dbReference>
<evidence type="ECO:0000256" key="1">
    <source>
        <dbReference type="ARBA" id="ARBA00004477"/>
    </source>
</evidence>
<keyword evidence="7" id="KW-1185">Reference proteome</keyword>
<protein>
    <submittedName>
        <fullName evidence="6">Uncharacterized protein</fullName>
    </submittedName>
</protein>
<keyword evidence="5" id="KW-1133">Transmembrane helix</keyword>
<dbReference type="GO" id="GO:0005789">
    <property type="term" value="C:endoplasmic reticulum membrane"/>
    <property type="evidence" value="ECO:0007669"/>
    <property type="project" value="UniProtKB-SubCell"/>
</dbReference>
<dbReference type="Proteomes" id="UP000800200">
    <property type="component" value="Unassembled WGS sequence"/>
</dbReference>
<dbReference type="OrthoDB" id="4361969at2759"/>
<evidence type="ECO:0000313" key="7">
    <source>
        <dbReference type="Proteomes" id="UP000800200"/>
    </source>
</evidence>
<accession>A0A6A6DW50</accession>
<dbReference type="InterPro" id="IPR014371">
    <property type="entry name" value="Oat_ACAT_DAG_ARE"/>
</dbReference>
<keyword evidence="5" id="KW-0472">Membrane</keyword>
<dbReference type="PANTHER" id="PTHR10408">
    <property type="entry name" value="STEROL O-ACYLTRANSFERASE"/>
    <property type="match status" value="1"/>
</dbReference>
<evidence type="ECO:0000256" key="2">
    <source>
        <dbReference type="ARBA" id="ARBA00022679"/>
    </source>
</evidence>
<evidence type="ECO:0000256" key="4">
    <source>
        <dbReference type="ARBA" id="ARBA00023315"/>
    </source>
</evidence>